<gene>
    <name evidence="9" type="ORF">GCM10023185_30900</name>
</gene>
<keyword evidence="4" id="KW-0378">Hydrolase</keyword>
<dbReference type="Pfam" id="PF00326">
    <property type="entry name" value="Peptidase_S9"/>
    <property type="match status" value="1"/>
</dbReference>
<evidence type="ECO:0000259" key="7">
    <source>
        <dbReference type="Pfam" id="PF00326"/>
    </source>
</evidence>
<dbReference type="Pfam" id="PF02897">
    <property type="entry name" value="Peptidase_S9_N"/>
    <property type="match status" value="1"/>
</dbReference>
<feature type="domain" description="Peptidase S9 prolyl oligopeptidase catalytic" evidence="7">
    <location>
        <begin position="509"/>
        <end position="714"/>
    </location>
</feature>
<accession>A0ABP8ILW4</accession>
<keyword evidence="6" id="KW-0732">Signal</keyword>
<dbReference type="EC" id="3.4.21.26" evidence="2"/>
<feature type="signal peptide" evidence="6">
    <location>
        <begin position="1"/>
        <end position="20"/>
    </location>
</feature>
<comment type="caution">
    <text evidence="9">The sequence shown here is derived from an EMBL/GenBank/DDBJ whole genome shotgun (WGS) entry which is preliminary data.</text>
</comment>
<dbReference type="PANTHER" id="PTHR42881">
    <property type="entry name" value="PROLYL ENDOPEPTIDASE"/>
    <property type="match status" value="1"/>
</dbReference>
<keyword evidence="5" id="KW-0720">Serine protease</keyword>
<evidence type="ECO:0000313" key="10">
    <source>
        <dbReference type="Proteomes" id="UP001501153"/>
    </source>
</evidence>
<organism evidence="9 10">
    <name type="scientific">Hymenobacter saemangeumensis</name>
    <dbReference type="NCBI Taxonomy" id="1084522"/>
    <lineage>
        <taxon>Bacteria</taxon>
        <taxon>Pseudomonadati</taxon>
        <taxon>Bacteroidota</taxon>
        <taxon>Cytophagia</taxon>
        <taxon>Cytophagales</taxon>
        <taxon>Hymenobacteraceae</taxon>
        <taxon>Hymenobacter</taxon>
    </lineage>
</organism>
<dbReference type="Proteomes" id="UP001501153">
    <property type="component" value="Unassembled WGS sequence"/>
</dbReference>
<dbReference type="InterPro" id="IPR002470">
    <property type="entry name" value="Peptidase_S9A"/>
</dbReference>
<protein>
    <recommendedName>
        <fullName evidence="2">prolyl oligopeptidase</fullName>
        <ecNumber evidence="2">3.4.21.26</ecNumber>
    </recommendedName>
</protein>
<proteinExistence type="predicted"/>
<evidence type="ECO:0000256" key="6">
    <source>
        <dbReference type="SAM" id="SignalP"/>
    </source>
</evidence>
<dbReference type="InterPro" id="IPR001375">
    <property type="entry name" value="Peptidase_S9_cat"/>
</dbReference>
<evidence type="ECO:0000256" key="5">
    <source>
        <dbReference type="ARBA" id="ARBA00022825"/>
    </source>
</evidence>
<name>A0ABP8ILW4_9BACT</name>
<dbReference type="SUPFAM" id="SSF50993">
    <property type="entry name" value="Peptidase/esterase 'gauge' domain"/>
    <property type="match status" value="1"/>
</dbReference>
<dbReference type="SUPFAM" id="SSF53474">
    <property type="entry name" value="alpha/beta-Hydrolases"/>
    <property type="match status" value="1"/>
</dbReference>
<evidence type="ECO:0000256" key="4">
    <source>
        <dbReference type="ARBA" id="ARBA00022801"/>
    </source>
</evidence>
<feature type="domain" description="Peptidase S9A N-terminal" evidence="8">
    <location>
        <begin position="25"/>
        <end position="436"/>
    </location>
</feature>
<feature type="chain" id="PRO_5047319606" description="prolyl oligopeptidase" evidence="6">
    <location>
        <begin position="21"/>
        <end position="727"/>
    </location>
</feature>
<evidence type="ECO:0000256" key="3">
    <source>
        <dbReference type="ARBA" id="ARBA00022670"/>
    </source>
</evidence>
<dbReference type="Gene3D" id="2.130.10.120">
    <property type="entry name" value="Prolyl oligopeptidase, N-terminal domain"/>
    <property type="match status" value="1"/>
</dbReference>
<keyword evidence="10" id="KW-1185">Reference proteome</keyword>
<evidence type="ECO:0000259" key="8">
    <source>
        <dbReference type="Pfam" id="PF02897"/>
    </source>
</evidence>
<comment type="catalytic activity">
    <reaction evidence="1">
        <text>Hydrolysis of Pro-|-Xaa &gt;&gt; Ala-|-Xaa in oligopeptides.</text>
        <dbReference type="EC" id="3.4.21.26"/>
    </reaction>
</comment>
<dbReference type="InterPro" id="IPR029058">
    <property type="entry name" value="AB_hydrolase_fold"/>
</dbReference>
<dbReference type="PANTHER" id="PTHR42881:SF2">
    <property type="entry name" value="PROLYL ENDOPEPTIDASE"/>
    <property type="match status" value="1"/>
</dbReference>
<dbReference type="RefSeq" id="WP_345236997.1">
    <property type="nucleotide sequence ID" value="NZ_BAABGZ010000066.1"/>
</dbReference>
<dbReference type="PRINTS" id="PR00862">
    <property type="entry name" value="PROLIGOPTASE"/>
</dbReference>
<evidence type="ECO:0000256" key="1">
    <source>
        <dbReference type="ARBA" id="ARBA00001070"/>
    </source>
</evidence>
<dbReference type="EMBL" id="BAABGZ010000066">
    <property type="protein sequence ID" value="GAA4362712.1"/>
    <property type="molecule type" value="Genomic_DNA"/>
</dbReference>
<dbReference type="InterPro" id="IPR023302">
    <property type="entry name" value="Pept_S9A_N"/>
</dbReference>
<dbReference type="Gene3D" id="3.40.50.1820">
    <property type="entry name" value="alpha/beta hydrolase"/>
    <property type="match status" value="1"/>
</dbReference>
<sequence>MKTLVLSALAAALLATTGLAQTLPPAAPSVPASDVYFGTKVDDPYRNLENLDDAAVQQWMKAQALYARQTLEAIPGRASLLRQMQEIDTRQSARITRLHIANNDRYFYLKTRPEDQQPKLYCRDGYQGQEALLFDPENFEQGKTYTVNALMPSWDGSKVAFKISEKGAEVGQLLILDVRSRQLYPERLGPTAIGGISWLPDNSRLAYTRMNNADIKSTEARLNTQAYLHKTGTSQNQDQAYFSNKAYPELGIKPEEYPEVYYDQDTRLAFGFQSTVDRYLSMHYLPASALSQSRPAWKRLCTPDQEVTNLAGNAQYLYFTTSKGTPREKIMRTSAAQPDVAHAEVVVPESPDEALVAEELRVTADGLYFVRTRNGVEARLYFLPHGSKAAVPIALPAAAGSVQLQTKNAQSADLWVSLSGWTTSRTRYRYAPATRQFVSEPLSTEISYPEFADLTVEELLVPSHDGVLVPLSLIYRKGLARNGSAPVLMVGYGSYSASTGPFFFPPYLLWAQQGGVLAVPHVRGGGELGEAWHKAGQKATKPNTWKDLIACAEYLVQKSYTAPGKLAINGVSAGGILIGRAMTERPDLFAVAIPEVGCLNAVRMENSPNGPANTPEFGTVAREDECRGLLEMDAYLHLQQGVKYPATLITAGINDPRVIAWQPAKFAARLQASTASGKPVLFFTDYEAGHGIGDSKQKQFDTMADLLAFGLWQTGHAKFQMPAMVTK</sequence>
<evidence type="ECO:0000313" key="9">
    <source>
        <dbReference type="EMBL" id="GAA4362712.1"/>
    </source>
</evidence>
<dbReference type="InterPro" id="IPR051167">
    <property type="entry name" value="Prolyl_oligopep/macrocyclase"/>
</dbReference>
<keyword evidence="3" id="KW-0645">Protease</keyword>
<reference evidence="10" key="1">
    <citation type="journal article" date="2019" name="Int. J. Syst. Evol. Microbiol.">
        <title>The Global Catalogue of Microorganisms (GCM) 10K type strain sequencing project: providing services to taxonomists for standard genome sequencing and annotation.</title>
        <authorList>
            <consortium name="The Broad Institute Genomics Platform"/>
            <consortium name="The Broad Institute Genome Sequencing Center for Infectious Disease"/>
            <person name="Wu L."/>
            <person name="Ma J."/>
        </authorList>
    </citation>
    <scope>NUCLEOTIDE SEQUENCE [LARGE SCALE GENOMIC DNA]</scope>
    <source>
        <strain evidence="10">JCM 17923</strain>
    </source>
</reference>
<evidence type="ECO:0000256" key="2">
    <source>
        <dbReference type="ARBA" id="ARBA00011897"/>
    </source>
</evidence>